<evidence type="ECO:0000313" key="2">
    <source>
        <dbReference type="EMBL" id="TWW67213.1"/>
    </source>
</evidence>
<evidence type="ECO:0000313" key="3">
    <source>
        <dbReference type="Proteomes" id="UP000324091"/>
    </source>
</evidence>
<gene>
    <name evidence="2" type="ORF">D4764_02G0002540</name>
</gene>
<organism evidence="2 3">
    <name type="scientific">Takifugu flavidus</name>
    <name type="common">sansaifugu</name>
    <dbReference type="NCBI Taxonomy" id="433684"/>
    <lineage>
        <taxon>Eukaryota</taxon>
        <taxon>Metazoa</taxon>
        <taxon>Chordata</taxon>
        <taxon>Craniata</taxon>
        <taxon>Vertebrata</taxon>
        <taxon>Euteleostomi</taxon>
        <taxon>Actinopterygii</taxon>
        <taxon>Neopterygii</taxon>
        <taxon>Teleostei</taxon>
        <taxon>Neoteleostei</taxon>
        <taxon>Acanthomorphata</taxon>
        <taxon>Eupercaria</taxon>
        <taxon>Tetraodontiformes</taxon>
        <taxon>Tetradontoidea</taxon>
        <taxon>Tetraodontidae</taxon>
        <taxon>Takifugu</taxon>
    </lineage>
</organism>
<evidence type="ECO:0000256" key="1">
    <source>
        <dbReference type="SAM" id="MobiDB-lite"/>
    </source>
</evidence>
<reference evidence="2 3" key="1">
    <citation type="submission" date="2019-04" db="EMBL/GenBank/DDBJ databases">
        <title>Chromosome genome assembly for Takifugu flavidus.</title>
        <authorList>
            <person name="Xiao S."/>
        </authorList>
    </citation>
    <scope>NUCLEOTIDE SEQUENCE [LARGE SCALE GENOMIC DNA]</scope>
    <source>
        <strain evidence="2">HTHZ2018</strain>
        <tissue evidence="2">Muscle</tissue>
    </source>
</reference>
<dbReference type="AlphaFoldDB" id="A0A5C6NJ11"/>
<name>A0A5C6NJ11_9TELE</name>
<comment type="caution">
    <text evidence="2">The sequence shown here is derived from an EMBL/GenBank/DDBJ whole genome shotgun (WGS) entry which is preliminary data.</text>
</comment>
<dbReference type="Proteomes" id="UP000324091">
    <property type="component" value="Chromosome 2"/>
</dbReference>
<proteinExistence type="predicted"/>
<dbReference type="EMBL" id="RHFK02000012">
    <property type="protein sequence ID" value="TWW67213.1"/>
    <property type="molecule type" value="Genomic_DNA"/>
</dbReference>
<accession>A0A5C6NJ11</accession>
<sequence>MAALGSGERPGAAAAQPRTAVEPRMAVEPGTASERPVARAEGPGDDGATAPKIQESSSLHWLLKEPLVHGGRLDVCSSAMPGLMGALCGSRTVTLKQLVEAAGPALAAVRTLSTVLRLRSLRLVERTLELWRRRLSVRERCLLLWFGGGRAEPDPTDIVTDFQLSPGCEEFIGPLLKALCKNKLGLHGTDNKTVYIGPCCVGPVPILLRARDCVSCVQRV</sequence>
<feature type="region of interest" description="Disordered" evidence="1">
    <location>
        <begin position="1"/>
        <end position="51"/>
    </location>
</feature>
<protein>
    <submittedName>
        <fullName evidence="2">Uncharacterized protein</fullName>
    </submittedName>
</protein>
<keyword evidence="3" id="KW-1185">Reference proteome</keyword>